<evidence type="ECO:0000256" key="2">
    <source>
        <dbReference type="ARBA" id="ARBA00005378"/>
    </source>
</evidence>
<sequence>MVQPWVDKYRPKSVSDVAHQEEVVQTLEKALEGSANLPHLLFYGPPGTGKTSAALAIARQLFGPELVKTRVMELNASDERGIGVVRNKIKGFAAGAVGSSVAGYPCPPFKLIILDEADSMTSDAQNALRRTMEAHSKVTRFVFICNYVSRIIEPLASRCAKFRFKPLHGNIMTDRINHICTEEGVTMGSGSMETLSKVSGGDLRRAITTLQSAVRLQGPDVAPATLLDVAGAVPDAVTSAVLSACRSNSFAAIQTAIADAIAEGWPAQAMLLEIQAALLSNDDDGVSESARAGVLLALAAADKALVDGADEQLQLLNVASATQKALCASA</sequence>
<dbReference type="EMBL" id="JALJOQ010000085">
    <property type="protein sequence ID" value="KAK9800220.1"/>
    <property type="molecule type" value="Genomic_DNA"/>
</dbReference>
<dbReference type="PANTHER" id="PTHR11669">
    <property type="entry name" value="REPLICATION FACTOR C / DNA POLYMERASE III GAMMA-TAU SUBUNIT"/>
    <property type="match status" value="1"/>
</dbReference>
<dbReference type="SMART" id="SM00382">
    <property type="entry name" value="AAA"/>
    <property type="match status" value="1"/>
</dbReference>
<organism evidence="9 10">
    <name type="scientific">Symbiochloris irregularis</name>
    <dbReference type="NCBI Taxonomy" id="706552"/>
    <lineage>
        <taxon>Eukaryota</taxon>
        <taxon>Viridiplantae</taxon>
        <taxon>Chlorophyta</taxon>
        <taxon>core chlorophytes</taxon>
        <taxon>Trebouxiophyceae</taxon>
        <taxon>Trebouxiales</taxon>
        <taxon>Trebouxiaceae</taxon>
        <taxon>Symbiochloris</taxon>
    </lineage>
</organism>
<comment type="subunit">
    <text evidence="3">Heterotetramer of subunits RFC2, RFC3, RFC4 and RFC5 that can form a complex with RFC1.</text>
</comment>
<dbReference type="InterPro" id="IPR027417">
    <property type="entry name" value="P-loop_NTPase"/>
</dbReference>
<dbReference type="GO" id="GO:0016887">
    <property type="term" value="F:ATP hydrolysis activity"/>
    <property type="evidence" value="ECO:0007669"/>
    <property type="project" value="InterPro"/>
</dbReference>
<dbReference type="GO" id="GO:0005663">
    <property type="term" value="C:DNA replication factor C complex"/>
    <property type="evidence" value="ECO:0007669"/>
    <property type="project" value="TreeGrafter"/>
</dbReference>
<dbReference type="FunFam" id="1.10.8.60:FF:000032">
    <property type="entry name" value="Replication factor C subunit 4"/>
    <property type="match status" value="1"/>
</dbReference>
<evidence type="ECO:0000256" key="3">
    <source>
        <dbReference type="ARBA" id="ARBA00011480"/>
    </source>
</evidence>
<gene>
    <name evidence="9" type="ORF">WJX73_010887</name>
</gene>
<comment type="caution">
    <text evidence="9">The sequence shown here is derived from an EMBL/GenBank/DDBJ whole genome shotgun (WGS) entry which is preliminary data.</text>
</comment>
<dbReference type="GO" id="GO:0005524">
    <property type="term" value="F:ATP binding"/>
    <property type="evidence" value="ECO:0007669"/>
    <property type="project" value="UniProtKB-KW"/>
</dbReference>
<keyword evidence="4" id="KW-0235">DNA replication</keyword>
<dbReference type="InterPro" id="IPR003959">
    <property type="entry name" value="ATPase_AAA_core"/>
</dbReference>
<evidence type="ECO:0000256" key="4">
    <source>
        <dbReference type="ARBA" id="ARBA00022705"/>
    </source>
</evidence>
<evidence type="ECO:0000313" key="9">
    <source>
        <dbReference type="EMBL" id="KAK9800220.1"/>
    </source>
</evidence>
<dbReference type="PANTHER" id="PTHR11669:SF20">
    <property type="entry name" value="REPLICATION FACTOR C SUBUNIT 4"/>
    <property type="match status" value="1"/>
</dbReference>
<dbReference type="Gene3D" id="1.10.8.60">
    <property type="match status" value="1"/>
</dbReference>
<dbReference type="Pfam" id="PF21960">
    <property type="entry name" value="RCF1-5-like_lid"/>
    <property type="match status" value="1"/>
</dbReference>
<keyword evidence="5" id="KW-0547">Nucleotide-binding</keyword>
<accession>A0AAW1NZ27</accession>
<dbReference type="GO" id="GO:0006261">
    <property type="term" value="P:DNA-templated DNA replication"/>
    <property type="evidence" value="ECO:0007669"/>
    <property type="project" value="TreeGrafter"/>
</dbReference>
<dbReference type="Gene3D" id="3.40.50.300">
    <property type="entry name" value="P-loop containing nucleotide triphosphate hydrolases"/>
    <property type="match status" value="1"/>
</dbReference>
<dbReference type="SUPFAM" id="SSF52540">
    <property type="entry name" value="P-loop containing nucleoside triphosphate hydrolases"/>
    <property type="match status" value="1"/>
</dbReference>
<evidence type="ECO:0000256" key="7">
    <source>
        <dbReference type="ARBA" id="ARBA00023242"/>
    </source>
</evidence>
<dbReference type="Gene3D" id="1.20.272.10">
    <property type="match status" value="1"/>
</dbReference>
<dbReference type="InterPro" id="IPR047854">
    <property type="entry name" value="RFC_lid"/>
</dbReference>
<dbReference type="InterPro" id="IPR008921">
    <property type="entry name" value="DNA_pol3_clamp-load_cplx_C"/>
</dbReference>
<evidence type="ECO:0000313" key="10">
    <source>
        <dbReference type="Proteomes" id="UP001465755"/>
    </source>
</evidence>
<dbReference type="CDD" id="cd00009">
    <property type="entry name" value="AAA"/>
    <property type="match status" value="1"/>
</dbReference>
<comment type="subcellular location">
    <subcellularLocation>
        <location evidence="1">Nucleus</location>
    </subcellularLocation>
</comment>
<dbReference type="SUPFAM" id="SSF48019">
    <property type="entry name" value="post-AAA+ oligomerization domain-like"/>
    <property type="match status" value="1"/>
</dbReference>
<dbReference type="AlphaFoldDB" id="A0AAW1NZ27"/>
<dbReference type="FunFam" id="3.40.50.300:FF:000129">
    <property type="entry name" value="Replication factor C subunit 5"/>
    <property type="match status" value="1"/>
</dbReference>
<dbReference type="GO" id="GO:0003677">
    <property type="term" value="F:DNA binding"/>
    <property type="evidence" value="ECO:0007669"/>
    <property type="project" value="InterPro"/>
</dbReference>
<dbReference type="Pfam" id="PF00004">
    <property type="entry name" value="AAA"/>
    <property type="match status" value="1"/>
</dbReference>
<proteinExistence type="inferred from homology"/>
<dbReference type="GO" id="GO:0003689">
    <property type="term" value="F:DNA clamp loader activity"/>
    <property type="evidence" value="ECO:0007669"/>
    <property type="project" value="TreeGrafter"/>
</dbReference>
<dbReference type="CDD" id="cd18140">
    <property type="entry name" value="HLD_clamp_RFC"/>
    <property type="match status" value="1"/>
</dbReference>
<evidence type="ECO:0000256" key="6">
    <source>
        <dbReference type="ARBA" id="ARBA00022840"/>
    </source>
</evidence>
<comment type="similarity">
    <text evidence="2">Belongs to the activator 1 small subunits family.</text>
</comment>
<dbReference type="GO" id="GO:0006281">
    <property type="term" value="P:DNA repair"/>
    <property type="evidence" value="ECO:0007669"/>
    <property type="project" value="TreeGrafter"/>
</dbReference>
<name>A0AAW1NZ27_9CHLO</name>
<dbReference type="InterPro" id="IPR050238">
    <property type="entry name" value="DNA_Rep/Repair_Clamp_Loader"/>
</dbReference>
<dbReference type="InterPro" id="IPR013748">
    <property type="entry name" value="Rep_factorC_C"/>
</dbReference>
<evidence type="ECO:0000256" key="5">
    <source>
        <dbReference type="ARBA" id="ARBA00022741"/>
    </source>
</evidence>
<evidence type="ECO:0000259" key="8">
    <source>
        <dbReference type="SMART" id="SM00382"/>
    </source>
</evidence>
<keyword evidence="10" id="KW-1185">Reference proteome</keyword>
<dbReference type="GO" id="GO:0005634">
    <property type="term" value="C:nucleus"/>
    <property type="evidence" value="ECO:0007669"/>
    <property type="project" value="UniProtKB-SubCell"/>
</dbReference>
<reference evidence="9 10" key="1">
    <citation type="journal article" date="2024" name="Nat. Commun.">
        <title>Phylogenomics reveals the evolutionary origins of lichenization in chlorophyte algae.</title>
        <authorList>
            <person name="Puginier C."/>
            <person name="Libourel C."/>
            <person name="Otte J."/>
            <person name="Skaloud P."/>
            <person name="Haon M."/>
            <person name="Grisel S."/>
            <person name="Petersen M."/>
            <person name="Berrin J.G."/>
            <person name="Delaux P.M."/>
            <person name="Dal Grande F."/>
            <person name="Keller J."/>
        </authorList>
    </citation>
    <scope>NUCLEOTIDE SEQUENCE [LARGE SCALE GENOMIC DNA]</scope>
    <source>
        <strain evidence="9 10">SAG 2036</strain>
    </source>
</reference>
<dbReference type="Pfam" id="PF08542">
    <property type="entry name" value="Rep_fac_C"/>
    <property type="match status" value="1"/>
</dbReference>
<keyword evidence="6" id="KW-0067">ATP-binding</keyword>
<feature type="domain" description="AAA+ ATPase" evidence="8">
    <location>
        <begin position="36"/>
        <end position="168"/>
    </location>
</feature>
<keyword evidence="7" id="KW-0539">Nucleus</keyword>
<protein>
    <recommendedName>
        <fullName evidence="8">AAA+ ATPase domain-containing protein</fullName>
    </recommendedName>
</protein>
<dbReference type="Proteomes" id="UP001465755">
    <property type="component" value="Unassembled WGS sequence"/>
</dbReference>
<dbReference type="InterPro" id="IPR003593">
    <property type="entry name" value="AAA+_ATPase"/>
</dbReference>
<evidence type="ECO:0000256" key="1">
    <source>
        <dbReference type="ARBA" id="ARBA00004123"/>
    </source>
</evidence>